<sequence>MKQITLWMLFACQLALASTAIIHGNPPKPNALHFSSALLCDACGCSASGGSMGFASMLDTNFIGIRYFNQNYKTTDGLYSNSPWLEENFNTIQIWARIPVHKKIQISTLIPYHFHSRETTTGNQSIAGIGDATLLAMYELLNTKNDSTSLSQVVQLGGGIKVPFGQFDETNNGSFNPSYQLGTGSWDYIITTEYVIKKKQLGFNAMLNYTIKTENDRNYRFGNQTNYAGTFFYIIDRPKFSFVPQLGLAGEIYESNYQLGQRLRNTSGSIFLSRVGFELGKNKWSFGANAMIPIKQNLNGGNVEANYRWSVNLNYAL</sequence>
<evidence type="ECO:0000313" key="3">
    <source>
        <dbReference type="Proteomes" id="UP001460072"/>
    </source>
</evidence>
<keyword evidence="1" id="KW-0732">Signal</keyword>
<feature type="chain" id="PRO_5046749057" evidence="1">
    <location>
        <begin position="18"/>
        <end position="317"/>
    </location>
</feature>
<keyword evidence="3" id="KW-1185">Reference proteome</keyword>
<accession>A0ABU9N525</accession>
<evidence type="ECO:0000256" key="1">
    <source>
        <dbReference type="SAM" id="SignalP"/>
    </source>
</evidence>
<dbReference type="Proteomes" id="UP001460072">
    <property type="component" value="Unassembled WGS sequence"/>
</dbReference>
<name>A0ABU9N525_9FLAO</name>
<dbReference type="EMBL" id="JBCGDO010000006">
    <property type="protein sequence ID" value="MEM0542286.1"/>
    <property type="molecule type" value="Genomic_DNA"/>
</dbReference>
<organism evidence="2 3">
    <name type="scientific">Flavobacterium aureirubrum</name>
    <dbReference type="NCBI Taxonomy" id="3133147"/>
    <lineage>
        <taxon>Bacteria</taxon>
        <taxon>Pseudomonadati</taxon>
        <taxon>Bacteroidota</taxon>
        <taxon>Flavobacteriia</taxon>
        <taxon>Flavobacteriales</taxon>
        <taxon>Flavobacteriaceae</taxon>
        <taxon>Flavobacterium</taxon>
    </lineage>
</organism>
<evidence type="ECO:0000313" key="2">
    <source>
        <dbReference type="EMBL" id="MEM0542286.1"/>
    </source>
</evidence>
<reference evidence="2 3" key="1">
    <citation type="submission" date="2024-03" db="EMBL/GenBank/DDBJ databases">
        <title>Two novel species of the genus Flavobacterium exhibiting potentially degradation of complex polysaccharides.</title>
        <authorList>
            <person name="Lian X."/>
        </authorList>
    </citation>
    <scope>NUCLEOTIDE SEQUENCE [LARGE SCALE GENOMIC DNA]</scope>
    <source>
        <strain evidence="3">j3</strain>
    </source>
</reference>
<protein>
    <submittedName>
        <fullName evidence="2">Transporter</fullName>
    </submittedName>
</protein>
<dbReference type="RefSeq" id="WP_342695506.1">
    <property type="nucleotide sequence ID" value="NZ_JBCGDO010000006.1"/>
</dbReference>
<comment type="caution">
    <text evidence="2">The sequence shown here is derived from an EMBL/GenBank/DDBJ whole genome shotgun (WGS) entry which is preliminary data.</text>
</comment>
<proteinExistence type="predicted"/>
<gene>
    <name evidence="2" type="ORF">WFZ85_06635</name>
</gene>
<feature type="signal peptide" evidence="1">
    <location>
        <begin position="1"/>
        <end position="17"/>
    </location>
</feature>